<reference evidence="1 2" key="1">
    <citation type="submission" date="2018-11" db="EMBL/GenBank/DDBJ databases">
        <title>Sequencing the genomes of 1000 actinobacteria strains.</title>
        <authorList>
            <person name="Klenk H.-P."/>
        </authorList>
    </citation>
    <scope>NUCLEOTIDE SEQUENCE [LARGE SCALE GENOMIC DNA]</scope>
    <source>
        <strain evidence="1 2">DSM 44231</strain>
    </source>
</reference>
<gene>
    <name evidence="1" type="ORF">EDD40_6419</name>
</gene>
<keyword evidence="2" id="KW-1185">Reference proteome</keyword>
<dbReference type="AlphaFoldDB" id="A0A3N1HER7"/>
<proteinExistence type="predicted"/>
<evidence type="ECO:0000313" key="1">
    <source>
        <dbReference type="EMBL" id="ROP40999.1"/>
    </source>
</evidence>
<name>A0A3N1HER7_9PSEU</name>
<comment type="caution">
    <text evidence="1">The sequence shown here is derived from an EMBL/GenBank/DDBJ whole genome shotgun (WGS) entry which is preliminary data.</text>
</comment>
<evidence type="ECO:0000313" key="2">
    <source>
        <dbReference type="Proteomes" id="UP000268727"/>
    </source>
</evidence>
<protein>
    <submittedName>
        <fullName evidence="1">Uncharacterized protein</fullName>
    </submittedName>
</protein>
<dbReference type="Proteomes" id="UP000268727">
    <property type="component" value="Unassembled WGS sequence"/>
</dbReference>
<sequence length="40" mass="3969">MIGAVLVAGLSGAGLVPARVLGTAVLERRLAAGPDRAGRR</sequence>
<accession>A0A3N1HER7</accession>
<organism evidence="1 2">
    <name type="scientific">Saccharothrix texasensis</name>
    <dbReference type="NCBI Taxonomy" id="103734"/>
    <lineage>
        <taxon>Bacteria</taxon>
        <taxon>Bacillati</taxon>
        <taxon>Actinomycetota</taxon>
        <taxon>Actinomycetes</taxon>
        <taxon>Pseudonocardiales</taxon>
        <taxon>Pseudonocardiaceae</taxon>
        <taxon>Saccharothrix</taxon>
    </lineage>
</organism>
<dbReference type="EMBL" id="RJKM01000001">
    <property type="protein sequence ID" value="ROP40999.1"/>
    <property type="molecule type" value="Genomic_DNA"/>
</dbReference>